<dbReference type="OrthoDB" id="19092at2759"/>
<evidence type="ECO:0000313" key="5">
    <source>
        <dbReference type="EMBL" id="CAH2350249.1"/>
    </source>
</evidence>
<proteinExistence type="predicted"/>
<organism evidence="5 6">
    <name type="scientific">[Candida] railenensis</name>
    <dbReference type="NCBI Taxonomy" id="45579"/>
    <lineage>
        <taxon>Eukaryota</taxon>
        <taxon>Fungi</taxon>
        <taxon>Dikarya</taxon>
        <taxon>Ascomycota</taxon>
        <taxon>Saccharomycotina</taxon>
        <taxon>Pichiomycetes</taxon>
        <taxon>Debaryomycetaceae</taxon>
        <taxon>Kurtzmaniella</taxon>
    </lineage>
</organism>
<feature type="compositionally biased region" description="Polar residues" evidence="3">
    <location>
        <begin position="119"/>
        <end position="130"/>
    </location>
</feature>
<name>A0A9P0VWA4_9ASCO</name>
<comment type="caution">
    <text evidence="5">The sequence shown here is derived from an EMBL/GenBank/DDBJ whole genome shotgun (WGS) entry which is preliminary data.</text>
</comment>
<keyword evidence="1 2" id="KW-0728">SH3 domain</keyword>
<dbReference type="InterPro" id="IPR036028">
    <property type="entry name" value="SH3-like_dom_sf"/>
</dbReference>
<dbReference type="Proteomes" id="UP000837801">
    <property type="component" value="Unassembled WGS sequence"/>
</dbReference>
<dbReference type="EMBL" id="CAKXYY010000001">
    <property type="protein sequence ID" value="CAH2350249.1"/>
    <property type="molecule type" value="Genomic_DNA"/>
</dbReference>
<accession>A0A9P0VWA4</accession>
<sequence>MDEYEEYSDGDIVEGEDEEDFDEEYSSDEINRKAIALFDFVPENDNEVALREGQLIWISYRHGQGWLVAEDPETGENGLVPEGYVEIWNEEEEEEEEVEQDGEENAGQIEVSDVRVPVGSNNSRNENFQHSGERGGDDDEPKRFLPEILHYEEGEWVDTEDETEEVYHRPTGDDS</sequence>
<evidence type="ECO:0000259" key="4">
    <source>
        <dbReference type="PROSITE" id="PS50002"/>
    </source>
</evidence>
<dbReference type="Gene3D" id="2.30.30.40">
    <property type="entry name" value="SH3 Domains"/>
    <property type="match status" value="1"/>
</dbReference>
<dbReference type="InterPro" id="IPR001452">
    <property type="entry name" value="SH3_domain"/>
</dbReference>
<feature type="compositionally biased region" description="Acidic residues" evidence="3">
    <location>
        <begin position="91"/>
        <end position="104"/>
    </location>
</feature>
<evidence type="ECO:0000256" key="3">
    <source>
        <dbReference type="SAM" id="MobiDB-lite"/>
    </source>
</evidence>
<feature type="region of interest" description="Disordered" evidence="3">
    <location>
        <begin position="91"/>
        <end position="175"/>
    </location>
</feature>
<dbReference type="Pfam" id="PF00018">
    <property type="entry name" value="SH3_1"/>
    <property type="match status" value="1"/>
</dbReference>
<feature type="compositionally biased region" description="Basic and acidic residues" evidence="3">
    <location>
        <begin position="131"/>
        <end position="153"/>
    </location>
</feature>
<feature type="region of interest" description="Disordered" evidence="3">
    <location>
        <begin position="1"/>
        <end position="26"/>
    </location>
</feature>
<dbReference type="SMART" id="SM00326">
    <property type="entry name" value="SH3"/>
    <property type="match status" value="1"/>
</dbReference>
<dbReference type="FunFam" id="2.30.30.40:FF:000283">
    <property type="entry name" value="NAP1-binding protein 2"/>
    <property type="match status" value="1"/>
</dbReference>
<evidence type="ECO:0000313" key="6">
    <source>
        <dbReference type="Proteomes" id="UP000837801"/>
    </source>
</evidence>
<evidence type="ECO:0000256" key="2">
    <source>
        <dbReference type="PROSITE-ProRule" id="PRU00192"/>
    </source>
</evidence>
<protein>
    <recommendedName>
        <fullName evidence="4">SH3 domain-containing protein</fullName>
    </recommendedName>
</protein>
<feature type="compositionally biased region" description="Acidic residues" evidence="3">
    <location>
        <begin position="154"/>
        <end position="164"/>
    </location>
</feature>
<gene>
    <name evidence="5" type="ORF">CLIB1423_01S05842</name>
</gene>
<evidence type="ECO:0000256" key="1">
    <source>
        <dbReference type="ARBA" id="ARBA00022443"/>
    </source>
</evidence>
<keyword evidence="6" id="KW-1185">Reference proteome</keyword>
<feature type="domain" description="SH3" evidence="4">
    <location>
        <begin position="29"/>
        <end position="90"/>
    </location>
</feature>
<dbReference type="AlphaFoldDB" id="A0A9P0VWA4"/>
<dbReference type="SUPFAM" id="SSF50044">
    <property type="entry name" value="SH3-domain"/>
    <property type="match status" value="1"/>
</dbReference>
<dbReference type="PROSITE" id="PS50002">
    <property type="entry name" value="SH3"/>
    <property type="match status" value="1"/>
</dbReference>
<feature type="compositionally biased region" description="Basic and acidic residues" evidence="3">
    <location>
        <begin position="165"/>
        <end position="175"/>
    </location>
</feature>
<reference evidence="5" key="1">
    <citation type="submission" date="2022-03" db="EMBL/GenBank/DDBJ databases">
        <authorList>
            <person name="Legras J.-L."/>
            <person name="Devillers H."/>
            <person name="Grondin C."/>
        </authorList>
    </citation>
    <scope>NUCLEOTIDE SEQUENCE</scope>
    <source>
        <strain evidence="5">CLIB 1423</strain>
    </source>
</reference>